<protein>
    <recommendedName>
        <fullName evidence="4">Lipoprotein</fullName>
    </recommendedName>
</protein>
<feature type="chain" id="PRO_5011534195" description="Lipoprotein" evidence="1">
    <location>
        <begin position="20"/>
        <end position="190"/>
    </location>
</feature>
<dbReference type="AlphaFoldDB" id="A0A1G5GA25"/>
<keyword evidence="1" id="KW-0732">Signal</keyword>
<organism evidence="2 3">
    <name type="scientific">Flavobacterium caeni</name>
    <dbReference type="NCBI Taxonomy" id="490189"/>
    <lineage>
        <taxon>Bacteria</taxon>
        <taxon>Pseudomonadati</taxon>
        <taxon>Bacteroidota</taxon>
        <taxon>Flavobacteriia</taxon>
        <taxon>Flavobacteriales</taxon>
        <taxon>Flavobacteriaceae</taxon>
        <taxon>Flavobacterium</taxon>
    </lineage>
</organism>
<accession>A0A1G5GA25</accession>
<dbReference type="PROSITE" id="PS51257">
    <property type="entry name" value="PROKAR_LIPOPROTEIN"/>
    <property type="match status" value="1"/>
</dbReference>
<dbReference type="RefSeq" id="WP_091141681.1">
    <property type="nucleotide sequence ID" value="NZ_FMVF01000006.1"/>
</dbReference>
<evidence type="ECO:0008006" key="4">
    <source>
        <dbReference type="Google" id="ProtNLM"/>
    </source>
</evidence>
<dbReference type="Proteomes" id="UP000199354">
    <property type="component" value="Unassembled WGS sequence"/>
</dbReference>
<gene>
    <name evidence="2" type="ORF">SAMN02927903_01501</name>
</gene>
<reference evidence="2 3" key="1">
    <citation type="submission" date="2016-10" db="EMBL/GenBank/DDBJ databases">
        <authorList>
            <person name="de Groot N.N."/>
        </authorList>
    </citation>
    <scope>NUCLEOTIDE SEQUENCE [LARGE SCALE GENOMIC DNA]</scope>
    <source>
        <strain evidence="2 3">CGMCC 1.7031</strain>
    </source>
</reference>
<dbReference type="STRING" id="490189.SAMN02927903_01501"/>
<sequence>MMGKFALTFALFFIVAACKSETTDTVAATSETAMAPTEMAKEGHGKVTLRCGSQTLVVDGKSGGGTTSGDLIVAVQDKLVPAKVFTISFNGKDYPQDGKVYKIKKSDFMGEGKKPADEVYVGFSEITQKSQVDWSSDDQSGTIQFDVTGDKIQCRFSNIRLQPSAMYNKGESNAVGTVSGEMTFYKNQNN</sequence>
<evidence type="ECO:0000313" key="3">
    <source>
        <dbReference type="Proteomes" id="UP000199354"/>
    </source>
</evidence>
<evidence type="ECO:0000256" key="1">
    <source>
        <dbReference type="SAM" id="SignalP"/>
    </source>
</evidence>
<proteinExistence type="predicted"/>
<evidence type="ECO:0000313" key="2">
    <source>
        <dbReference type="EMBL" id="SCY48353.1"/>
    </source>
</evidence>
<dbReference type="OrthoDB" id="1363086at2"/>
<keyword evidence="3" id="KW-1185">Reference proteome</keyword>
<dbReference type="EMBL" id="FMVF01000006">
    <property type="protein sequence ID" value="SCY48353.1"/>
    <property type="molecule type" value="Genomic_DNA"/>
</dbReference>
<name>A0A1G5GA25_9FLAO</name>
<feature type="signal peptide" evidence="1">
    <location>
        <begin position="1"/>
        <end position="19"/>
    </location>
</feature>